<dbReference type="InterPro" id="IPR020818">
    <property type="entry name" value="Chaperonin_GroES"/>
</dbReference>
<comment type="subcellular location">
    <subcellularLocation>
        <location evidence="3">Cytoplasm</location>
    </subcellularLocation>
</comment>
<dbReference type="GO" id="GO:0051082">
    <property type="term" value="F:unfolded protein binding"/>
    <property type="evidence" value="ECO:0007669"/>
    <property type="project" value="TreeGrafter"/>
</dbReference>
<comment type="similarity">
    <text evidence="1 3 4">Belongs to the GroES chaperonin family.</text>
</comment>
<dbReference type="GO" id="GO:0044183">
    <property type="term" value="F:protein folding chaperone"/>
    <property type="evidence" value="ECO:0007669"/>
    <property type="project" value="InterPro"/>
</dbReference>
<dbReference type="NCBIfam" id="NF001533">
    <property type="entry name" value="PRK00364.2-4"/>
    <property type="match status" value="1"/>
</dbReference>
<dbReference type="PANTHER" id="PTHR10772">
    <property type="entry name" value="10 KDA HEAT SHOCK PROTEIN"/>
    <property type="match status" value="1"/>
</dbReference>
<name>A0A518B121_9BACT</name>
<dbReference type="AlphaFoldDB" id="A0A518B121"/>
<keyword evidence="3" id="KW-0963">Cytoplasm</keyword>
<evidence type="ECO:0000256" key="4">
    <source>
        <dbReference type="RuleBase" id="RU000535"/>
    </source>
</evidence>
<dbReference type="HAMAP" id="MF_00580">
    <property type="entry name" value="CH10"/>
    <property type="match status" value="1"/>
</dbReference>
<reference evidence="5 6" key="1">
    <citation type="submission" date="2019-02" db="EMBL/GenBank/DDBJ databases">
        <title>Deep-cultivation of Planctomycetes and their phenomic and genomic characterization uncovers novel biology.</title>
        <authorList>
            <person name="Wiegand S."/>
            <person name="Jogler M."/>
            <person name="Boedeker C."/>
            <person name="Pinto D."/>
            <person name="Vollmers J."/>
            <person name="Rivas-Marin E."/>
            <person name="Kohn T."/>
            <person name="Peeters S.H."/>
            <person name="Heuer A."/>
            <person name="Rast P."/>
            <person name="Oberbeckmann S."/>
            <person name="Bunk B."/>
            <person name="Jeske O."/>
            <person name="Meyerdierks A."/>
            <person name="Storesund J.E."/>
            <person name="Kallscheuer N."/>
            <person name="Luecker S."/>
            <person name="Lage O.M."/>
            <person name="Pohl T."/>
            <person name="Merkel B.J."/>
            <person name="Hornburger P."/>
            <person name="Mueller R.-W."/>
            <person name="Bruemmer F."/>
            <person name="Labrenz M."/>
            <person name="Spormann A.M."/>
            <person name="Op den Camp H."/>
            <person name="Overmann J."/>
            <person name="Amann R."/>
            <person name="Jetten M.S.M."/>
            <person name="Mascher T."/>
            <person name="Medema M.H."/>
            <person name="Devos D.P."/>
            <person name="Kaster A.-K."/>
            <person name="Ovreas L."/>
            <person name="Rohde M."/>
            <person name="Galperin M.Y."/>
            <person name="Jogler C."/>
        </authorList>
    </citation>
    <scope>NUCLEOTIDE SEQUENCE [LARGE SCALE GENOMIC DNA]</scope>
    <source>
        <strain evidence="5 6">Pan216</strain>
    </source>
</reference>
<dbReference type="FunFam" id="2.30.33.40:FF:000001">
    <property type="entry name" value="10 kDa chaperonin"/>
    <property type="match status" value="1"/>
</dbReference>
<dbReference type="SUPFAM" id="SSF50129">
    <property type="entry name" value="GroES-like"/>
    <property type="match status" value="1"/>
</dbReference>
<dbReference type="InterPro" id="IPR018369">
    <property type="entry name" value="Chaprnonin_Cpn10_CS"/>
</dbReference>
<dbReference type="Gene3D" id="2.30.33.40">
    <property type="entry name" value="GroES chaperonin"/>
    <property type="match status" value="1"/>
</dbReference>
<dbReference type="PANTHER" id="PTHR10772:SF58">
    <property type="entry name" value="CO-CHAPERONIN GROES"/>
    <property type="match status" value="1"/>
</dbReference>
<dbReference type="NCBIfam" id="NF001527">
    <property type="entry name" value="PRK00364.1-2"/>
    <property type="match status" value="1"/>
</dbReference>
<dbReference type="GO" id="GO:0005737">
    <property type="term" value="C:cytoplasm"/>
    <property type="evidence" value="ECO:0007669"/>
    <property type="project" value="UniProtKB-SubCell"/>
</dbReference>
<gene>
    <name evidence="5" type="primary">groS_1</name>
    <name evidence="3" type="synonym">groES</name>
    <name evidence="3" type="synonym">groS</name>
    <name evidence="5" type="ORF">Pan216_15300</name>
</gene>
<dbReference type="NCBIfam" id="NF001534">
    <property type="entry name" value="PRK00364.2-5"/>
    <property type="match status" value="1"/>
</dbReference>
<comment type="function">
    <text evidence="3 4">Together with the chaperonin GroEL, plays an essential role in assisting protein folding. The GroEL-GroES system forms a nano-cage that allows encapsulation of the non-native substrate proteins and provides a physical environment optimized to promote and accelerate protein folding. GroES binds to the apical surface of the GroEL ring, thereby capping the opening of the GroEL channel.</text>
</comment>
<proteinExistence type="inferred from homology"/>
<evidence type="ECO:0000313" key="6">
    <source>
        <dbReference type="Proteomes" id="UP000317093"/>
    </source>
</evidence>
<dbReference type="KEGG" id="knv:Pan216_15300"/>
<dbReference type="PRINTS" id="PR00297">
    <property type="entry name" value="CHAPERONIN10"/>
</dbReference>
<dbReference type="OrthoDB" id="9806791at2"/>
<dbReference type="GO" id="GO:0046872">
    <property type="term" value="F:metal ion binding"/>
    <property type="evidence" value="ECO:0007669"/>
    <property type="project" value="TreeGrafter"/>
</dbReference>
<accession>A0A518B121</accession>
<dbReference type="Proteomes" id="UP000317093">
    <property type="component" value="Chromosome"/>
</dbReference>
<dbReference type="GO" id="GO:0051087">
    <property type="term" value="F:protein-folding chaperone binding"/>
    <property type="evidence" value="ECO:0007669"/>
    <property type="project" value="TreeGrafter"/>
</dbReference>
<evidence type="ECO:0000313" key="5">
    <source>
        <dbReference type="EMBL" id="QDU60681.1"/>
    </source>
</evidence>
<dbReference type="InterPro" id="IPR011032">
    <property type="entry name" value="GroES-like_sf"/>
</dbReference>
<keyword evidence="2 3" id="KW-0143">Chaperone</keyword>
<organism evidence="5 6">
    <name type="scientific">Kolteria novifilia</name>
    <dbReference type="NCBI Taxonomy" id="2527975"/>
    <lineage>
        <taxon>Bacteria</taxon>
        <taxon>Pseudomonadati</taxon>
        <taxon>Planctomycetota</taxon>
        <taxon>Planctomycetia</taxon>
        <taxon>Kolteriales</taxon>
        <taxon>Kolteriaceae</taxon>
        <taxon>Kolteria</taxon>
    </lineage>
</organism>
<dbReference type="NCBIfam" id="NF001531">
    <property type="entry name" value="PRK00364.2-2"/>
    <property type="match status" value="1"/>
</dbReference>
<evidence type="ECO:0000256" key="1">
    <source>
        <dbReference type="ARBA" id="ARBA00006975"/>
    </source>
</evidence>
<dbReference type="PROSITE" id="PS00681">
    <property type="entry name" value="CHAPERONINS_CPN10"/>
    <property type="match status" value="1"/>
</dbReference>
<sequence>MAKGIGLKPLDDRVVVRSAEAEDTTAGGIVLPDNAKEKQQRGEIVAVGPGKLLDSGERAALSVTVGDEVLFGKYAGNEVKINGEELKIMRESDLLAKVEK</sequence>
<keyword evidence="6" id="KW-1185">Reference proteome</keyword>
<evidence type="ECO:0000256" key="2">
    <source>
        <dbReference type="ARBA" id="ARBA00023186"/>
    </source>
</evidence>
<dbReference type="EMBL" id="CP036279">
    <property type="protein sequence ID" value="QDU60681.1"/>
    <property type="molecule type" value="Genomic_DNA"/>
</dbReference>
<protein>
    <recommendedName>
        <fullName evidence="3">Co-chaperonin GroES</fullName>
    </recommendedName>
    <alternativeName>
        <fullName evidence="3">10 kDa chaperonin</fullName>
    </alternativeName>
    <alternativeName>
        <fullName evidence="3">Chaperonin-10</fullName>
        <shortName evidence="3">Cpn10</shortName>
    </alternativeName>
</protein>
<evidence type="ECO:0000256" key="3">
    <source>
        <dbReference type="HAMAP-Rule" id="MF_00580"/>
    </source>
</evidence>
<comment type="subunit">
    <text evidence="3">Heptamer of 7 subunits arranged in a ring. Interacts with the chaperonin GroEL.</text>
</comment>
<dbReference type="SMART" id="SM00883">
    <property type="entry name" value="Cpn10"/>
    <property type="match status" value="1"/>
</dbReference>
<dbReference type="CDD" id="cd00320">
    <property type="entry name" value="cpn10"/>
    <property type="match status" value="1"/>
</dbReference>
<dbReference type="Pfam" id="PF00166">
    <property type="entry name" value="Cpn10"/>
    <property type="match status" value="1"/>
</dbReference>
<dbReference type="GO" id="GO:0005524">
    <property type="term" value="F:ATP binding"/>
    <property type="evidence" value="ECO:0007669"/>
    <property type="project" value="InterPro"/>
</dbReference>
<dbReference type="RefSeq" id="WP_145256910.1">
    <property type="nucleotide sequence ID" value="NZ_CP036279.1"/>
</dbReference>
<dbReference type="InterPro" id="IPR037124">
    <property type="entry name" value="Chaperonin_GroES_sf"/>
</dbReference>